<evidence type="ECO:0000313" key="3">
    <source>
        <dbReference type="Proteomes" id="UP000197097"/>
    </source>
</evidence>
<gene>
    <name evidence="2" type="ORF">CDQ91_17210</name>
</gene>
<keyword evidence="1" id="KW-1133">Transmembrane helix</keyword>
<name>A0A246JL13_9SPHN</name>
<dbReference type="Proteomes" id="UP000197097">
    <property type="component" value="Unassembled WGS sequence"/>
</dbReference>
<sequence>MRGGVSRQSVRVGDNDMLEGGRISGGCSYRIGAIQKMRGSRSMQLIFAGDGFKMQEVRDGWAISIPHGFPAQWSARRPSIIAARMRNRPLGIKTLSLFCVAFVAYFRRHDDDGNP</sequence>
<comment type="caution">
    <text evidence="2">The sequence shown here is derived from an EMBL/GenBank/DDBJ whole genome shotgun (WGS) entry which is preliminary data.</text>
</comment>
<accession>A0A246JL13</accession>
<feature type="transmembrane region" description="Helical" evidence="1">
    <location>
        <begin position="90"/>
        <end position="107"/>
    </location>
</feature>
<dbReference type="AlphaFoldDB" id="A0A246JL13"/>
<keyword evidence="3" id="KW-1185">Reference proteome</keyword>
<keyword evidence="1" id="KW-0812">Transmembrane</keyword>
<protein>
    <submittedName>
        <fullName evidence="2">Uncharacterized protein</fullName>
    </submittedName>
</protein>
<keyword evidence="1" id="KW-0472">Membrane</keyword>
<evidence type="ECO:0000256" key="1">
    <source>
        <dbReference type="SAM" id="Phobius"/>
    </source>
</evidence>
<organism evidence="2 3">
    <name type="scientific">Sphingopyxis witflariensis</name>
    <dbReference type="NCBI Taxonomy" id="173675"/>
    <lineage>
        <taxon>Bacteria</taxon>
        <taxon>Pseudomonadati</taxon>
        <taxon>Pseudomonadota</taxon>
        <taxon>Alphaproteobacteria</taxon>
        <taxon>Sphingomonadales</taxon>
        <taxon>Sphingomonadaceae</taxon>
        <taxon>Sphingopyxis</taxon>
    </lineage>
</organism>
<dbReference type="EMBL" id="NISJ01000011">
    <property type="protein sequence ID" value="OWQ92889.1"/>
    <property type="molecule type" value="Genomic_DNA"/>
</dbReference>
<evidence type="ECO:0000313" key="2">
    <source>
        <dbReference type="EMBL" id="OWQ92889.1"/>
    </source>
</evidence>
<proteinExistence type="predicted"/>
<reference evidence="2 3" key="1">
    <citation type="journal article" date="2002" name="Int. J. Syst. Evol. Microbiol.">
        <title>Sphingopyxis witflariensis sp. nov., isolated from activated sludge.</title>
        <authorList>
            <person name="Kampfer P."/>
            <person name="Witzenberger R."/>
            <person name="Denner E.B."/>
            <person name="Busse H.J."/>
            <person name="Neef A."/>
        </authorList>
    </citation>
    <scope>NUCLEOTIDE SEQUENCE [LARGE SCALE GENOMIC DNA]</scope>
    <source>
        <strain evidence="2 3">DSM 14551</strain>
    </source>
</reference>